<accession>A0A9W6WNT1</accession>
<dbReference type="AlphaFoldDB" id="A0A9W6WNT1"/>
<dbReference type="OrthoDB" id="120777at2759"/>
<proteinExistence type="predicted"/>
<name>A0A9W6WNT1_9STRA</name>
<dbReference type="EMBL" id="BSXW01000086">
    <property type="protein sequence ID" value="GMF11720.1"/>
    <property type="molecule type" value="Genomic_DNA"/>
</dbReference>
<organism evidence="1 2">
    <name type="scientific">Phytophthora lilii</name>
    <dbReference type="NCBI Taxonomy" id="2077276"/>
    <lineage>
        <taxon>Eukaryota</taxon>
        <taxon>Sar</taxon>
        <taxon>Stramenopiles</taxon>
        <taxon>Oomycota</taxon>
        <taxon>Peronosporomycetes</taxon>
        <taxon>Peronosporales</taxon>
        <taxon>Peronosporaceae</taxon>
        <taxon>Phytophthora</taxon>
    </lineage>
</organism>
<gene>
    <name evidence="1" type="ORF">Plil01_000239700</name>
</gene>
<evidence type="ECO:0000313" key="1">
    <source>
        <dbReference type="EMBL" id="GMF11720.1"/>
    </source>
</evidence>
<evidence type="ECO:0000313" key="2">
    <source>
        <dbReference type="Proteomes" id="UP001165083"/>
    </source>
</evidence>
<reference evidence="1" key="1">
    <citation type="submission" date="2023-04" db="EMBL/GenBank/DDBJ databases">
        <title>Phytophthora lilii NBRC 32176.</title>
        <authorList>
            <person name="Ichikawa N."/>
            <person name="Sato H."/>
            <person name="Tonouchi N."/>
        </authorList>
    </citation>
    <scope>NUCLEOTIDE SEQUENCE</scope>
    <source>
        <strain evidence="1">NBRC 32176</strain>
    </source>
</reference>
<protein>
    <submittedName>
        <fullName evidence="1">Unnamed protein product</fullName>
    </submittedName>
</protein>
<dbReference type="Proteomes" id="UP001165083">
    <property type="component" value="Unassembled WGS sequence"/>
</dbReference>
<comment type="caution">
    <text evidence="1">The sequence shown here is derived from an EMBL/GenBank/DDBJ whole genome shotgun (WGS) entry which is preliminary data.</text>
</comment>
<keyword evidence="2" id="KW-1185">Reference proteome</keyword>
<sequence>MKLNFLNPRQETLYQLWIPHGVGKKRDTWVMKDQRPFDTDTLGKLLAKIGIRLDKEKKKWEARSNYVSIKFCCAWCELLIDVICSLKLFGVLWKHAIHSLDENSFKMLTSRYAQLKPYDLKPVVEAFLPYVDAIGKADKRREISISMSRARVECLESRIEALHKLFSWKMPCAKFPNNTKVQAFLRGPVRSWR</sequence>